<keyword evidence="2" id="KW-0472">Membrane</keyword>
<organism evidence="3 4">
    <name type="scientific">Paenibacillus curdlanolyticus YK9</name>
    <dbReference type="NCBI Taxonomy" id="717606"/>
    <lineage>
        <taxon>Bacteria</taxon>
        <taxon>Bacillati</taxon>
        <taxon>Bacillota</taxon>
        <taxon>Bacilli</taxon>
        <taxon>Bacillales</taxon>
        <taxon>Paenibacillaceae</taxon>
        <taxon>Paenibacillus</taxon>
    </lineage>
</organism>
<feature type="compositionally biased region" description="Basic and acidic residues" evidence="1">
    <location>
        <begin position="96"/>
        <end position="108"/>
    </location>
</feature>
<protein>
    <submittedName>
        <fullName evidence="3">Uncharacterized protein</fullName>
    </submittedName>
</protein>
<evidence type="ECO:0000256" key="1">
    <source>
        <dbReference type="SAM" id="MobiDB-lite"/>
    </source>
</evidence>
<keyword evidence="2" id="KW-0812">Transmembrane</keyword>
<evidence type="ECO:0000313" key="4">
    <source>
        <dbReference type="Proteomes" id="UP000005387"/>
    </source>
</evidence>
<dbReference type="eggNOG" id="ENOG50307YR">
    <property type="taxonomic scope" value="Bacteria"/>
</dbReference>
<reference evidence="3 4" key="1">
    <citation type="submission" date="2010-07" db="EMBL/GenBank/DDBJ databases">
        <title>The draft genome of Paenibacillus curdlanolyticus YK9.</title>
        <authorList>
            <consortium name="US DOE Joint Genome Institute (JGI-PGF)"/>
            <person name="Lucas S."/>
            <person name="Copeland A."/>
            <person name="Lapidus A."/>
            <person name="Cheng J.-F."/>
            <person name="Bruce D."/>
            <person name="Goodwin L."/>
            <person name="Pitluck S."/>
            <person name="Land M.L."/>
            <person name="Hauser L."/>
            <person name="Chang Y.-J."/>
            <person name="Jeffries C."/>
            <person name="Anderson I.J."/>
            <person name="Johnson E."/>
            <person name="Loganathan U."/>
            <person name="Mulhopadhyay B."/>
            <person name="Kyrpides N."/>
            <person name="Woyke T.J."/>
        </authorList>
    </citation>
    <scope>NUCLEOTIDE SEQUENCE [LARGE SCALE GENOMIC DNA]</scope>
    <source>
        <strain evidence="3 4">YK9</strain>
    </source>
</reference>
<keyword evidence="2" id="KW-1133">Transmembrane helix</keyword>
<feature type="region of interest" description="Disordered" evidence="1">
    <location>
        <begin position="63"/>
        <end position="108"/>
    </location>
</feature>
<dbReference type="Proteomes" id="UP000005387">
    <property type="component" value="Unassembled WGS sequence"/>
</dbReference>
<sequence length="108" mass="11912">MVRRNKDAAWGIVVAALIVLGLVQMISQIMRTGQWSAVLIPVIVLGAVFVLYKFPPGGRARAYRTSNGRKASGRTSRNAAKPRSRSSKTVPFKVIEGGKDDDQFPRYH</sequence>
<feature type="compositionally biased region" description="Polar residues" evidence="1">
    <location>
        <begin position="64"/>
        <end position="78"/>
    </location>
</feature>
<gene>
    <name evidence="3" type="ORF">PaecuDRAFT_3402</name>
</gene>
<dbReference type="OrthoDB" id="2660621at2"/>
<evidence type="ECO:0000256" key="2">
    <source>
        <dbReference type="SAM" id="Phobius"/>
    </source>
</evidence>
<dbReference type="STRING" id="717606.PaecuDRAFT_3402"/>
<name>E0ICL3_9BACL</name>
<evidence type="ECO:0000313" key="3">
    <source>
        <dbReference type="EMBL" id="EFM09899.1"/>
    </source>
</evidence>
<dbReference type="RefSeq" id="WP_006039390.1">
    <property type="nucleotide sequence ID" value="NZ_AEDD01000009.1"/>
</dbReference>
<keyword evidence="4" id="KW-1185">Reference proteome</keyword>
<dbReference type="AlphaFoldDB" id="E0ICL3"/>
<feature type="transmembrane region" description="Helical" evidence="2">
    <location>
        <begin position="35"/>
        <end position="54"/>
    </location>
</feature>
<dbReference type="EMBL" id="AEDD01000009">
    <property type="protein sequence ID" value="EFM09899.1"/>
    <property type="molecule type" value="Genomic_DNA"/>
</dbReference>
<proteinExistence type="predicted"/>
<accession>E0ICL3</accession>